<comment type="similarity">
    <text evidence="1">Belongs to the SMAP family.</text>
</comment>
<feature type="compositionally biased region" description="Basic and acidic residues" evidence="3">
    <location>
        <begin position="168"/>
        <end position="181"/>
    </location>
</feature>
<dbReference type="Proteomes" id="UP000323067">
    <property type="component" value="Chromosome ii"/>
</dbReference>
<gene>
    <name evidence="5" type="ORF">A9K55_000929</name>
</gene>
<feature type="region of interest" description="Disordered" evidence="3">
    <location>
        <begin position="1"/>
        <end position="32"/>
    </location>
</feature>
<evidence type="ECO:0000313" key="6">
    <source>
        <dbReference type="Proteomes" id="UP000323067"/>
    </source>
</evidence>
<evidence type="ECO:0000256" key="1">
    <source>
        <dbReference type="ARBA" id="ARBA00006502"/>
    </source>
</evidence>
<feature type="region of interest" description="Disordered" evidence="3">
    <location>
        <begin position="72"/>
        <end position="295"/>
    </location>
</feature>
<protein>
    <recommendedName>
        <fullName evidence="2">Small acidic protein</fullName>
    </recommendedName>
</protein>
<feature type="compositionally biased region" description="Low complexity" evidence="3">
    <location>
        <begin position="103"/>
        <end position="118"/>
    </location>
</feature>
<feature type="compositionally biased region" description="Basic residues" evidence="3">
    <location>
        <begin position="182"/>
        <end position="195"/>
    </location>
</feature>
<dbReference type="Pfam" id="PF15477">
    <property type="entry name" value="SMAP"/>
    <property type="match status" value="1"/>
</dbReference>
<feature type="compositionally biased region" description="Basic and acidic residues" evidence="3">
    <location>
        <begin position="200"/>
        <end position="212"/>
    </location>
</feature>
<feature type="compositionally biased region" description="Basic and acidic residues" evidence="3">
    <location>
        <begin position="264"/>
        <end position="286"/>
    </location>
</feature>
<evidence type="ECO:0000256" key="2">
    <source>
        <dbReference type="ARBA" id="ARBA00016161"/>
    </source>
</evidence>
<feature type="compositionally biased region" description="Low complexity" evidence="3">
    <location>
        <begin position="252"/>
        <end position="263"/>
    </location>
</feature>
<dbReference type="EMBL" id="CP023327">
    <property type="protein sequence ID" value="ATY66439.1"/>
    <property type="molecule type" value="Genomic_DNA"/>
</dbReference>
<organism evidence="5 6">
    <name type="scientific">Cordyceps militaris</name>
    <name type="common">Caterpillar fungus</name>
    <name type="synonym">Clavaria militaris</name>
    <dbReference type="NCBI Taxonomy" id="73501"/>
    <lineage>
        <taxon>Eukaryota</taxon>
        <taxon>Fungi</taxon>
        <taxon>Dikarya</taxon>
        <taxon>Ascomycota</taxon>
        <taxon>Pezizomycotina</taxon>
        <taxon>Sordariomycetes</taxon>
        <taxon>Hypocreomycetidae</taxon>
        <taxon>Hypocreales</taxon>
        <taxon>Cordycipitaceae</taxon>
        <taxon>Cordyceps</taxon>
    </lineage>
</organism>
<reference evidence="5 6" key="1">
    <citation type="journal article" date="2017" name="BMC Genomics">
        <title>Chromosome level assembly and secondary metabolite potential of the parasitic fungus Cordyceps militaris.</title>
        <authorList>
            <person name="Kramer G.J."/>
            <person name="Nodwell J.R."/>
        </authorList>
    </citation>
    <scope>NUCLEOTIDE SEQUENCE [LARGE SCALE GENOMIC DNA]</scope>
    <source>
        <strain evidence="5 6">ATCC 34164</strain>
    </source>
</reference>
<dbReference type="PANTHER" id="PTHR22175">
    <property type="entry name" value="SMALL ACIDIC PROTEIN-RELATED"/>
    <property type="match status" value="1"/>
</dbReference>
<dbReference type="PANTHER" id="PTHR22175:SF0">
    <property type="entry name" value="SMALL ACIDIC PROTEIN"/>
    <property type="match status" value="1"/>
</dbReference>
<accession>A0A2H4STK8</accession>
<dbReference type="VEuPathDB" id="FungiDB:A9K55_000929"/>
<evidence type="ECO:0000256" key="3">
    <source>
        <dbReference type="SAM" id="MobiDB-lite"/>
    </source>
</evidence>
<feature type="domain" description="Small acidic protein-like" evidence="4">
    <location>
        <begin position="222"/>
        <end position="292"/>
    </location>
</feature>
<dbReference type="InterPro" id="IPR028124">
    <property type="entry name" value="SMAP_dom"/>
</dbReference>
<sequence>MAGTKPKTNKVAQRSEGKAKPGNMAVHQDTAKIEKKRAKLLARSQELEKEAHRLLAEAKKATDAYAELTKFLEEQDDDTSSEFMTAVLTDAWQQGDLDEDVLTSSSESTSSSSDSSSEGGAAIPAPKATPRRKCIKDKQTPERKRKRVSPSSSDDDDTSSSDSSDSDADQKAAQKKSTKDNKSKRKDKKNSKKNAKQGNKVKDAGSDSDGKETSAAGRPEGWHVTNLDGGPARQSKFLRLLGGKKQGVRVPEAGSSSKSASESARAEADIQRQFEEGMRMKNDGGSHRRGLGMSG</sequence>
<dbReference type="OrthoDB" id="10066125at2759"/>
<evidence type="ECO:0000313" key="5">
    <source>
        <dbReference type="EMBL" id="ATY66439.1"/>
    </source>
</evidence>
<dbReference type="VEuPathDB" id="FungiDB:CCM_03890"/>
<proteinExistence type="inferred from homology"/>
<dbReference type="AlphaFoldDB" id="A0A2H4STK8"/>
<feature type="compositionally biased region" description="Acidic residues" evidence="3">
    <location>
        <begin position="153"/>
        <end position="167"/>
    </location>
</feature>
<evidence type="ECO:0000259" key="4">
    <source>
        <dbReference type="Pfam" id="PF15477"/>
    </source>
</evidence>
<dbReference type="InterPro" id="IPR026714">
    <property type="entry name" value="SMAP"/>
</dbReference>
<name>A0A2H4STK8_CORMI</name>